<proteinExistence type="predicted"/>
<protein>
    <recommendedName>
        <fullName evidence="3">DUF4313 domain-containing protein</fullName>
    </recommendedName>
</protein>
<reference evidence="1 2" key="1">
    <citation type="submission" date="2018-06" db="EMBL/GenBank/DDBJ databases">
        <authorList>
            <consortium name="Pathogen Informatics"/>
            <person name="Doyle S."/>
        </authorList>
    </citation>
    <scope>NUCLEOTIDE SEQUENCE [LARGE SCALE GENOMIC DNA]</scope>
    <source>
        <strain evidence="1 2">NCTC11224</strain>
    </source>
</reference>
<keyword evidence="2" id="KW-1185">Reference proteome</keyword>
<dbReference type="InterPro" id="IPR025462">
    <property type="entry name" value="DUF4313"/>
</dbReference>
<dbReference type="RefSeq" id="WP_112481650.1">
    <property type="nucleotide sequence ID" value="NZ_JAIWZC010000001.1"/>
</dbReference>
<dbReference type="Pfam" id="PF14190">
    <property type="entry name" value="DUF4313"/>
    <property type="match status" value="1"/>
</dbReference>
<evidence type="ECO:0008006" key="3">
    <source>
        <dbReference type="Google" id="ProtNLM"/>
    </source>
</evidence>
<dbReference type="Proteomes" id="UP000251853">
    <property type="component" value="Unassembled WGS sequence"/>
</dbReference>
<evidence type="ECO:0000313" key="2">
    <source>
        <dbReference type="Proteomes" id="UP000251853"/>
    </source>
</evidence>
<name>A0A2X2U8S7_9FIRM</name>
<gene>
    <name evidence="1" type="ORF">NCTC11224_01458</name>
</gene>
<dbReference type="EMBL" id="UAVW01000003">
    <property type="protein sequence ID" value="SQB10151.1"/>
    <property type="molecule type" value="Genomic_DNA"/>
</dbReference>
<sequence>MNKKIFDLEKYGIIHKIQLNVTSYLEGNLAITMTSWEDGTPEPWNILTVNLDSIRPQNCAFIDTNNNGNEILAWIVRHGLAVPTGTYGCSGFCKYPEYHFRSDILQEIDPDGYSSYLHNWKARYGE</sequence>
<evidence type="ECO:0000313" key="1">
    <source>
        <dbReference type="EMBL" id="SQB10151.1"/>
    </source>
</evidence>
<dbReference type="AlphaFoldDB" id="A0A2X2U8S7"/>
<accession>A0A2X2U8S7</accession>
<organism evidence="1 2">
    <name type="scientific">Enterocloster clostridioformis</name>
    <dbReference type="NCBI Taxonomy" id="1531"/>
    <lineage>
        <taxon>Bacteria</taxon>
        <taxon>Bacillati</taxon>
        <taxon>Bacillota</taxon>
        <taxon>Clostridia</taxon>
        <taxon>Lachnospirales</taxon>
        <taxon>Lachnospiraceae</taxon>
        <taxon>Enterocloster</taxon>
    </lineage>
</organism>